<gene>
    <name evidence="1" type="ORF">D0466_06590</name>
</gene>
<dbReference type="Pfam" id="PF07307">
    <property type="entry name" value="HEPPP_synt_1"/>
    <property type="match status" value="1"/>
</dbReference>
<keyword evidence="2" id="KW-1185">Reference proteome</keyword>
<sequence>MLKLTTLLAELKELIQAKTNHPYLQMFLEKPTIDEDKLLLLAGLFNDLEITEADRKKYIVSTMLVQMALDAHESVTNSNVPDYDGSQMKSRQLTVLAGDYYSGLYYQLLAEVENITLIRVLASAIKDVNEHKILLYQKSLSDMSGLIKTLKAIESSLIRKVAESMGSPVWKDLAEDILLLNRLHLEKKSYLETGQSIIFEILKKMFYPKKDKSGPLSNEQAAFVLNKMDQCIASAHASLRRTLEKKGPKQGVLASRIGAILDYTAHAANSFVEEG</sequence>
<dbReference type="OrthoDB" id="2417886at2"/>
<dbReference type="InterPro" id="IPR009920">
    <property type="entry name" value="HEPPP_synth_su1"/>
</dbReference>
<dbReference type="Gene3D" id="1.20.120.1450">
    <property type="match status" value="1"/>
</dbReference>
<dbReference type="EMBL" id="QVTD01000003">
    <property type="protein sequence ID" value="RFU65542.1"/>
    <property type="molecule type" value="Genomic_DNA"/>
</dbReference>
<evidence type="ECO:0000313" key="1">
    <source>
        <dbReference type="EMBL" id="RFU65542.1"/>
    </source>
</evidence>
<dbReference type="Proteomes" id="UP000262939">
    <property type="component" value="Unassembled WGS sequence"/>
</dbReference>
<comment type="caution">
    <text evidence="1">The sequence shown here is derived from an EMBL/GenBank/DDBJ whole genome shotgun (WGS) entry which is preliminary data.</text>
</comment>
<evidence type="ECO:0000313" key="2">
    <source>
        <dbReference type="Proteomes" id="UP000262939"/>
    </source>
</evidence>
<protein>
    <submittedName>
        <fullName evidence="1">Heptaprenyl diphosphate synthase component 1</fullName>
    </submittedName>
</protein>
<name>A0A372LHU6_9BACI</name>
<dbReference type="AlphaFoldDB" id="A0A372LHU6"/>
<dbReference type="RefSeq" id="WP_117321716.1">
    <property type="nucleotide sequence ID" value="NZ_QVTD01000003.1"/>
</dbReference>
<accession>A0A372LHU6</accession>
<organism evidence="1 2">
    <name type="scientific">Peribacillus glennii</name>
    <dbReference type="NCBI Taxonomy" id="2303991"/>
    <lineage>
        <taxon>Bacteria</taxon>
        <taxon>Bacillati</taxon>
        <taxon>Bacillota</taxon>
        <taxon>Bacilli</taxon>
        <taxon>Bacillales</taxon>
        <taxon>Bacillaceae</taxon>
        <taxon>Peribacillus</taxon>
    </lineage>
</organism>
<proteinExistence type="predicted"/>
<dbReference type="GO" id="GO:0009234">
    <property type="term" value="P:menaquinone biosynthetic process"/>
    <property type="evidence" value="ECO:0007669"/>
    <property type="project" value="InterPro"/>
</dbReference>
<reference evidence="1 2" key="1">
    <citation type="submission" date="2018-08" db="EMBL/GenBank/DDBJ databases">
        <title>Bacillus chawlae sp. nov., Bacillus glennii sp. nov., and Bacillus saganii sp. nov. Isolated from the Vehicle Assembly Building at Kennedy Space Center where the Viking Spacecraft were Assembled.</title>
        <authorList>
            <person name="Seuylemezian A."/>
            <person name="Vaishampayan P."/>
        </authorList>
    </citation>
    <scope>NUCLEOTIDE SEQUENCE [LARGE SCALE GENOMIC DNA]</scope>
    <source>
        <strain evidence="1 2">V44-8</strain>
    </source>
</reference>